<keyword evidence="5" id="KW-1003">Cell membrane</keyword>
<keyword evidence="6 20" id="KW-0349">Heme</keyword>
<evidence type="ECO:0000256" key="8">
    <source>
        <dbReference type="ARBA" id="ARBA00022723"/>
    </source>
</evidence>
<evidence type="ECO:0000256" key="1">
    <source>
        <dbReference type="ARBA" id="ARBA00001942"/>
    </source>
</evidence>
<evidence type="ECO:0000256" key="16">
    <source>
        <dbReference type="ARBA" id="ARBA00061095"/>
    </source>
</evidence>
<feature type="binding site" description="axial binding residue" evidence="20">
    <location>
        <position position="209"/>
    </location>
    <ligand>
        <name>heme b</name>
        <dbReference type="ChEBI" id="CHEBI:60344"/>
        <label>1</label>
    </ligand>
    <ligandPart>
        <name>Fe</name>
        <dbReference type="ChEBI" id="CHEBI:18248"/>
    </ligandPart>
</feature>
<dbReference type="Gene3D" id="1.20.950.20">
    <property type="entry name" value="Transmembrane di-heme cytochromes, Chain C"/>
    <property type="match status" value="1"/>
</dbReference>
<keyword evidence="10 21" id="KW-1133">Transmembrane helix</keyword>
<dbReference type="PANTHER" id="PTHR30598">
    <property type="entry name" value="NITRATE REDUCTASE PRIVATE CHAPERONE, REDOX ENZYME MATURATION PROTEIN REMP FAMILY"/>
    <property type="match status" value="1"/>
</dbReference>
<protein>
    <recommendedName>
        <fullName evidence="19">Nitrate reductase-like protein NarX</fullName>
    </recommendedName>
</protein>
<name>A0A4Q9HRG4_STRKA</name>
<evidence type="ECO:0000256" key="21">
    <source>
        <dbReference type="SAM" id="Phobius"/>
    </source>
</evidence>
<comment type="similarity">
    <text evidence="17">In the C-terminal section; belongs to the nitrate reductase gamma subunit family.</text>
</comment>
<feature type="binding site" description="axial binding residue" evidence="20">
    <location>
        <position position="191"/>
    </location>
    <ligand>
        <name>heme b</name>
        <dbReference type="ChEBI" id="CHEBI:60344"/>
        <label>1</label>
    </ligand>
    <ligandPart>
        <name>Fe</name>
        <dbReference type="ChEBI" id="CHEBI:18248"/>
    </ligandPart>
</feature>
<dbReference type="RefSeq" id="WP_131124527.1">
    <property type="nucleotide sequence ID" value="NZ_SIXH01000212.1"/>
</dbReference>
<evidence type="ECO:0000256" key="14">
    <source>
        <dbReference type="ARBA" id="ARBA00023136"/>
    </source>
</evidence>
<dbReference type="GO" id="GO:0046872">
    <property type="term" value="F:metal ion binding"/>
    <property type="evidence" value="ECO:0007669"/>
    <property type="project" value="UniProtKB-KW"/>
</dbReference>
<dbReference type="GO" id="GO:0009325">
    <property type="term" value="C:nitrate reductase complex"/>
    <property type="evidence" value="ECO:0007669"/>
    <property type="project" value="InterPro"/>
</dbReference>
<organism evidence="23 24">
    <name type="scientific">Streptomyces kasugaensis</name>
    <dbReference type="NCBI Taxonomy" id="1946"/>
    <lineage>
        <taxon>Bacteria</taxon>
        <taxon>Bacillati</taxon>
        <taxon>Actinomycetota</taxon>
        <taxon>Actinomycetes</taxon>
        <taxon>Kitasatosporales</taxon>
        <taxon>Streptomycetaceae</taxon>
        <taxon>Streptomyces</taxon>
    </lineage>
</organism>
<evidence type="ECO:0000256" key="19">
    <source>
        <dbReference type="ARBA" id="ARBA00071287"/>
    </source>
</evidence>
<dbReference type="Proteomes" id="UP000292452">
    <property type="component" value="Unassembled WGS sequence"/>
</dbReference>
<dbReference type="InterPro" id="IPR023234">
    <property type="entry name" value="NarG-like_domain"/>
</dbReference>
<dbReference type="GO" id="GO:0005886">
    <property type="term" value="C:plasma membrane"/>
    <property type="evidence" value="ECO:0007669"/>
    <property type="project" value="UniProtKB-SubCell"/>
</dbReference>
<feature type="transmembrane region" description="Helical" evidence="21">
    <location>
        <begin position="47"/>
        <end position="74"/>
    </location>
</feature>
<evidence type="ECO:0000256" key="9">
    <source>
        <dbReference type="ARBA" id="ARBA00022982"/>
    </source>
</evidence>
<dbReference type="PANTHER" id="PTHR30598:SF3">
    <property type="entry name" value="RESPIRATORY NITRATE REDUCTASE 1 GAMMA CHAIN"/>
    <property type="match status" value="1"/>
</dbReference>
<feature type="transmembrane region" description="Helical" evidence="21">
    <location>
        <begin position="131"/>
        <end position="151"/>
    </location>
</feature>
<reference evidence="23 24" key="1">
    <citation type="submission" date="2019-02" db="EMBL/GenBank/DDBJ databases">
        <title>Draft Genome Sequence of Streptomyces sp. AM-2504, identified by 16S rRNA comparative analysis as a Streptomyces Kasugaensis strain.</title>
        <authorList>
            <person name="Napolioni V."/>
            <person name="Giuliodori A.M."/>
            <person name="Spurio R."/>
            <person name="Fabbretti A."/>
        </authorList>
    </citation>
    <scope>NUCLEOTIDE SEQUENCE [LARGE SCALE GENOMIC DNA]</scope>
    <source>
        <strain evidence="23 24">AM-2504</strain>
    </source>
</reference>
<comment type="subcellular location">
    <subcellularLocation>
        <location evidence="3">Cell membrane</location>
        <topology evidence="3">Multi-pass membrane protein</topology>
    </subcellularLocation>
</comment>
<dbReference type="GO" id="GO:0042128">
    <property type="term" value="P:nitrate assimilation"/>
    <property type="evidence" value="ECO:0007669"/>
    <property type="project" value="UniProtKB-KW"/>
</dbReference>
<evidence type="ECO:0000313" key="24">
    <source>
        <dbReference type="Proteomes" id="UP000292452"/>
    </source>
</evidence>
<keyword evidence="14 21" id="KW-0472">Membrane</keyword>
<keyword evidence="11 23" id="KW-0560">Oxidoreductase</keyword>
<dbReference type="EMBL" id="SIXH01000212">
    <property type="protein sequence ID" value="TBO57578.1"/>
    <property type="molecule type" value="Genomic_DNA"/>
</dbReference>
<evidence type="ECO:0000256" key="4">
    <source>
        <dbReference type="ARBA" id="ARBA00022448"/>
    </source>
</evidence>
<feature type="domain" description="NarG-like" evidence="22">
    <location>
        <begin position="7"/>
        <end position="228"/>
    </location>
</feature>
<evidence type="ECO:0000259" key="22">
    <source>
        <dbReference type="Pfam" id="PF02665"/>
    </source>
</evidence>
<evidence type="ECO:0000256" key="15">
    <source>
        <dbReference type="ARBA" id="ARBA00056200"/>
    </source>
</evidence>
<keyword evidence="9" id="KW-0249">Electron transport</keyword>
<keyword evidence="13" id="KW-0534">Nitrate assimilation</keyword>
<dbReference type="AlphaFoldDB" id="A0A4Q9HRG4"/>
<gene>
    <name evidence="23" type="primary">narI</name>
    <name evidence="23" type="ORF">EYS09_21995</name>
</gene>
<feature type="transmembrane region" description="Helical" evidence="21">
    <location>
        <begin position="178"/>
        <end position="201"/>
    </location>
</feature>
<dbReference type="NCBIfam" id="TIGR00351">
    <property type="entry name" value="narI"/>
    <property type="match status" value="1"/>
</dbReference>
<evidence type="ECO:0000313" key="23">
    <source>
        <dbReference type="EMBL" id="TBO57578.1"/>
    </source>
</evidence>
<evidence type="ECO:0000256" key="11">
    <source>
        <dbReference type="ARBA" id="ARBA00023002"/>
    </source>
</evidence>
<sequence>MNTLDWMLWGVFPYVAVVVMVTAIVWRARYDRFGWTTHSSQFRESRLLRIGSPLFHYGMLFVILGHLVGLVIPASWTGAAGLSEHAYHLMAVVTGTLAGGCAVAGLGILVYRRLAVPSVRRSTLGSDHLMYTLLIAAMLAGLTATVLVQIAGVGGEDYNYREGISVWFRSLFVLRPEVALMAAAPMAFKVHILLGFGLLLLAPFTRLMHVVALPVQYLFRPYVVYRSRRTPAGQPRRQLSGRNR</sequence>
<comment type="cofactor">
    <cofactor evidence="1">
        <name>Mo-bis(molybdopterin guanine dinucleotide)</name>
        <dbReference type="ChEBI" id="CHEBI:60539"/>
    </cofactor>
</comment>
<keyword evidence="4" id="KW-0813">Transport</keyword>
<evidence type="ECO:0000256" key="18">
    <source>
        <dbReference type="ARBA" id="ARBA00061480"/>
    </source>
</evidence>
<dbReference type="Pfam" id="PF02665">
    <property type="entry name" value="Nitrate_red_gam"/>
    <property type="match status" value="1"/>
</dbReference>
<dbReference type="GO" id="GO:0020037">
    <property type="term" value="F:heme binding"/>
    <property type="evidence" value="ECO:0007669"/>
    <property type="project" value="TreeGrafter"/>
</dbReference>
<evidence type="ECO:0000256" key="2">
    <source>
        <dbReference type="ARBA" id="ARBA00001970"/>
    </source>
</evidence>
<comment type="cofactor">
    <cofactor evidence="2">
        <name>heme b</name>
        <dbReference type="ChEBI" id="CHEBI:60344"/>
    </cofactor>
</comment>
<evidence type="ECO:0000256" key="17">
    <source>
        <dbReference type="ARBA" id="ARBA00061196"/>
    </source>
</evidence>
<evidence type="ECO:0000256" key="7">
    <source>
        <dbReference type="ARBA" id="ARBA00022692"/>
    </source>
</evidence>
<dbReference type="GO" id="GO:0009055">
    <property type="term" value="F:electron transfer activity"/>
    <property type="evidence" value="ECO:0007669"/>
    <property type="project" value="TreeGrafter"/>
</dbReference>
<keyword evidence="8" id="KW-0479">Metal-binding</keyword>
<evidence type="ECO:0000256" key="13">
    <source>
        <dbReference type="ARBA" id="ARBA00023063"/>
    </source>
</evidence>
<dbReference type="SUPFAM" id="SSF103501">
    <property type="entry name" value="Respiratory nitrate reductase 1 gamma chain"/>
    <property type="match status" value="1"/>
</dbReference>
<dbReference type="InterPro" id="IPR036197">
    <property type="entry name" value="NarG-like_sf"/>
</dbReference>
<evidence type="ECO:0000256" key="12">
    <source>
        <dbReference type="ARBA" id="ARBA00023004"/>
    </source>
</evidence>
<proteinExistence type="inferred from homology"/>
<comment type="similarity">
    <text evidence="16">In the central section; belongs to the NarJ/NarW family.</text>
</comment>
<dbReference type="GO" id="GO:0008940">
    <property type="term" value="F:nitrate reductase activity"/>
    <property type="evidence" value="ECO:0007669"/>
    <property type="project" value="InterPro"/>
</dbReference>
<comment type="similarity">
    <text evidence="18">In the N-terminal section; belongs to the nitrate reductase alpha subunit family.</text>
</comment>
<dbReference type="FunFam" id="1.20.950.20:FF:000001">
    <property type="entry name" value="Respiratory nitrate reductase subunit gamma"/>
    <property type="match status" value="1"/>
</dbReference>
<comment type="function">
    <text evidence="15">Does not seem to have nitrate reductase activity.</text>
</comment>
<dbReference type="GO" id="GO:0019645">
    <property type="term" value="P:anaerobic electron transport chain"/>
    <property type="evidence" value="ECO:0007669"/>
    <property type="project" value="TreeGrafter"/>
</dbReference>
<accession>A0A4Q9HRG4</accession>
<feature type="transmembrane region" description="Helical" evidence="21">
    <location>
        <begin position="6"/>
        <end position="26"/>
    </location>
</feature>
<comment type="caution">
    <text evidence="23">The sequence shown here is derived from an EMBL/GenBank/DDBJ whole genome shotgun (WGS) entry which is preliminary data.</text>
</comment>
<evidence type="ECO:0000256" key="6">
    <source>
        <dbReference type="ARBA" id="ARBA00022617"/>
    </source>
</evidence>
<dbReference type="InterPro" id="IPR003816">
    <property type="entry name" value="Nitrate_red_gam"/>
</dbReference>
<feature type="binding site" description="axial binding residue" evidence="20">
    <location>
        <position position="66"/>
    </location>
    <ligand>
        <name>heme b</name>
        <dbReference type="ChEBI" id="CHEBI:60344"/>
        <label>2</label>
    </ligand>
    <ligandPart>
        <name>Fe</name>
        <dbReference type="ChEBI" id="CHEBI:18248"/>
    </ligandPart>
</feature>
<evidence type="ECO:0000256" key="10">
    <source>
        <dbReference type="ARBA" id="ARBA00022989"/>
    </source>
</evidence>
<keyword evidence="24" id="KW-1185">Reference proteome</keyword>
<evidence type="ECO:0000256" key="20">
    <source>
        <dbReference type="PIRSR" id="PIRSR603816-1"/>
    </source>
</evidence>
<keyword evidence="12 20" id="KW-0408">Iron</keyword>
<keyword evidence="7 21" id="KW-0812">Transmembrane</keyword>
<dbReference type="InterPro" id="IPR051936">
    <property type="entry name" value="Heme-iron_electron_transfer"/>
</dbReference>
<feature type="binding site" description="axial binding residue" evidence="20">
    <location>
        <position position="56"/>
    </location>
    <ligand>
        <name>heme b</name>
        <dbReference type="ChEBI" id="CHEBI:60344"/>
        <label>1</label>
    </ligand>
    <ligandPart>
        <name>Fe</name>
        <dbReference type="ChEBI" id="CHEBI:18248"/>
    </ligandPart>
</feature>
<feature type="transmembrane region" description="Helical" evidence="21">
    <location>
        <begin position="86"/>
        <end position="111"/>
    </location>
</feature>
<evidence type="ECO:0000256" key="3">
    <source>
        <dbReference type="ARBA" id="ARBA00004651"/>
    </source>
</evidence>
<evidence type="ECO:0000256" key="5">
    <source>
        <dbReference type="ARBA" id="ARBA00022475"/>
    </source>
</evidence>